<keyword evidence="1 4" id="KW-0378">Hydrolase</keyword>
<dbReference type="PANTHER" id="PTHR24185">
    <property type="entry name" value="CALCIUM-INDEPENDENT PHOSPHOLIPASE A2-GAMMA"/>
    <property type="match status" value="1"/>
</dbReference>
<feature type="active site" description="Nucleophile" evidence="4">
    <location>
        <position position="284"/>
    </location>
</feature>
<name>A0A9P8V9F8_9PEZI</name>
<dbReference type="GO" id="GO:0047499">
    <property type="term" value="F:calcium-independent phospholipase A2 activity"/>
    <property type="evidence" value="ECO:0007669"/>
    <property type="project" value="TreeGrafter"/>
</dbReference>
<feature type="short sequence motif" description="DGA/G" evidence="4">
    <location>
        <begin position="436"/>
        <end position="438"/>
    </location>
</feature>
<dbReference type="GO" id="GO:0046486">
    <property type="term" value="P:glycerolipid metabolic process"/>
    <property type="evidence" value="ECO:0007669"/>
    <property type="project" value="UniProtKB-ARBA"/>
</dbReference>
<protein>
    <submittedName>
        <fullName evidence="6">Acyl transferase/acyl hydrolase/lysophospholipase</fullName>
    </submittedName>
</protein>
<evidence type="ECO:0000256" key="4">
    <source>
        <dbReference type="PROSITE-ProRule" id="PRU01161"/>
    </source>
</evidence>
<feature type="short sequence motif" description="GXGXXG" evidence="4">
    <location>
        <begin position="245"/>
        <end position="250"/>
    </location>
</feature>
<dbReference type="PROSITE" id="PS51635">
    <property type="entry name" value="PNPLA"/>
    <property type="match status" value="1"/>
</dbReference>
<evidence type="ECO:0000256" key="3">
    <source>
        <dbReference type="ARBA" id="ARBA00023098"/>
    </source>
</evidence>
<keyword evidence="2 4" id="KW-0442">Lipid degradation</keyword>
<dbReference type="Pfam" id="PF01734">
    <property type="entry name" value="Patatin"/>
    <property type="match status" value="1"/>
</dbReference>
<proteinExistence type="predicted"/>
<evidence type="ECO:0000313" key="7">
    <source>
        <dbReference type="Proteomes" id="UP000770015"/>
    </source>
</evidence>
<evidence type="ECO:0000259" key="5">
    <source>
        <dbReference type="PROSITE" id="PS51635"/>
    </source>
</evidence>
<dbReference type="GO" id="GO:0016042">
    <property type="term" value="P:lipid catabolic process"/>
    <property type="evidence" value="ECO:0007669"/>
    <property type="project" value="UniProtKB-UniRule"/>
</dbReference>
<sequence length="599" mass="66844">MKETIADAYANLAHFPEAAADAPDGKYVIRMDETGEVGSFGPKIEYSNWFKTPPLDEQTIERLHGLQLVTRSRDQGFCDDKAAGIWTWFEVAIMANSEAESPRVKGGIELVWTTHKNVQGKDEFLWRKSKVFPKNHDIFRLIEPNNVLVIRLCSRFYNWSITADTGILVLELGEPVKRKSLGNKYRDIKTNLLTTQEALNQVNEALFPDRKDIAIPTLPKSIYRAENLSTATEEKRPLRVLSLDGGGVRGISSLMVLKKVMEEAFPEEKGKKPCEVFDIIGGTSTGGLIAIMLGCLEMDVDECLETYNEYMNEIFPSPGKAAAGLAMRDAGVLERKIKELIGKKLGVKDPENVLLYDRFKDDPKCKVFVTAVKTEGVSNNAPVLLRSYQTDYEMPAVPGIKLWEAARATSAAPVYFDPLTVSYLVGQEERKVTFVDGGLQANNPVGWQVIQRFSPVRPTSCFLSIGTGRGLGVSLPSFSALQSLSFAGGMTSILTNTESANVLFRVLINMLSPITSDRKYWRFDCGDGLPDFFVDEKGVGTWRLLANLDEHDLGQMDDVEMVPFMRKLTEKYMDQAGFKQLSKDTAEALNPKEKEKEKK</sequence>
<feature type="short sequence motif" description="GXSXG" evidence="4">
    <location>
        <begin position="282"/>
        <end position="286"/>
    </location>
</feature>
<reference evidence="6" key="1">
    <citation type="journal article" date="2021" name="Nat. Commun.">
        <title>Genetic determinants of endophytism in the Arabidopsis root mycobiome.</title>
        <authorList>
            <person name="Mesny F."/>
            <person name="Miyauchi S."/>
            <person name="Thiergart T."/>
            <person name="Pickel B."/>
            <person name="Atanasova L."/>
            <person name="Karlsson M."/>
            <person name="Huettel B."/>
            <person name="Barry K.W."/>
            <person name="Haridas S."/>
            <person name="Chen C."/>
            <person name="Bauer D."/>
            <person name="Andreopoulos W."/>
            <person name="Pangilinan J."/>
            <person name="LaButti K."/>
            <person name="Riley R."/>
            <person name="Lipzen A."/>
            <person name="Clum A."/>
            <person name="Drula E."/>
            <person name="Henrissat B."/>
            <person name="Kohler A."/>
            <person name="Grigoriev I.V."/>
            <person name="Martin F.M."/>
            <person name="Hacquard S."/>
        </authorList>
    </citation>
    <scope>NUCLEOTIDE SEQUENCE</scope>
    <source>
        <strain evidence="6">MPI-SDFR-AT-0117</strain>
    </source>
</reference>
<keyword evidence="3 4" id="KW-0443">Lipid metabolism</keyword>
<dbReference type="InterPro" id="IPR016035">
    <property type="entry name" value="Acyl_Trfase/lysoPLipase"/>
</dbReference>
<dbReference type="GO" id="GO:0019369">
    <property type="term" value="P:arachidonate metabolic process"/>
    <property type="evidence" value="ECO:0007669"/>
    <property type="project" value="TreeGrafter"/>
</dbReference>
<gene>
    <name evidence="6" type="ORF">F5X68DRAFT_171674</name>
</gene>
<dbReference type="GO" id="GO:0016740">
    <property type="term" value="F:transferase activity"/>
    <property type="evidence" value="ECO:0007669"/>
    <property type="project" value="UniProtKB-KW"/>
</dbReference>
<feature type="domain" description="PNPLA" evidence="5">
    <location>
        <begin position="241"/>
        <end position="449"/>
    </location>
</feature>
<dbReference type="SUPFAM" id="SSF52151">
    <property type="entry name" value="FabD/lysophospholipase-like"/>
    <property type="match status" value="1"/>
</dbReference>
<dbReference type="Proteomes" id="UP000770015">
    <property type="component" value="Unassembled WGS sequence"/>
</dbReference>
<accession>A0A9P8V9F8</accession>
<evidence type="ECO:0000256" key="1">
    <source>
        <dbReference type="ARBA" id="ARBA00022801"/>
    </source>
</evidence>
<dbReference type="InterPro" id="IPR002641">
    <property type="entry name" value="PNPLA_dom"/>
</dbReference>
<evidence type="ECO:0000313" key="6">
    <source>
        <dbReference type="EMBL" id="KAH6683489.1"/>
    </source>
</evidence>
<dbReference type="OrthoDB" id="1658288at2759"/>
<dbReference type="PANTHER" id="PTHR24185:SF1">
    <property type="entry name" value="CALCIUM-INDEPENDENT PHOSPHOLIPASE A2-GAMMA"/>
    <property type="match status" value="1"/>
</dbReference>
<feature type="active site" description="Proton acceptor" evidence="4">
    <location>
        <position position="436"/>
    </location>
</feature>
<keyword evidence="6" id="KW-0808">Transferase</keyword>
<evidence type="ECO:0000256" key="2">
    <source>
        <dbReference type="ARBA" id="ARBA00022963"/>
    </source>
</evidence>
<dbReference type="GO" id="GO:0016020">
    <property type="term" value="C:membrane"/>
    <property type="evidence" value="ECO:0007669"/>
    <property type="project" value="TreeGrafter"/>
</dbReference>
<keyword evidence="7" id="KW-1185">Reference proteome</keyword>
<dbReference type="EMBL" id="JAGSXJ010000017">
    <property type="protein sequence ID" value="KAH6683489.1"/>
    <property type="molecule type" value="Genomic_DNA"/>
</dbReference>
<dbReference type="AlphaFoldDB" id="A0A9P8V9F8"/>
<organism evidence="6 7">
    <name type="scientific">Plectosphaerella plurivora</name>
    <dbReference type="NCBI Taxonomy" id="936078"/>
    <lineage>
        <taxon>Eukaryota</taxon>
        <taxon>Fungi</taxon>
        <taxon>Dikarya</taxon>
        <taxon>Ascomycota</taxon>
        <taxon>Pezizomycotina</taxon>
        <taxon>Sordariomycetes</taxon>
        <taxon>Hypocreomycetidae</taxon>
        <taxon>Glomerellales</taxon>
        <taxon>Plectosphaerellaceae</taxon>
        <taxon>Plectosphaerella</taxon>
    </lineage>
</organism>
<comment type="caution">
    <text evidence="6">The sequence shown here is derived from an EMBL/GenBank/DDBJ whole genome shotgun (WGS) entry which is preliminary data.</text>
</comment>
<dbReference type="Gene3D" id="3.40.1090.10">
    <property type="entry name" value="Cytosolic phospholipase A2 catalytic domain"/>
    <property type="match status" value="1"/>
</dbReference>